<evidence type="ECO:0000313" key="2">
    <source>
        <dbReference type="EMBL" id="ACZ01655.1"/>
    </source>
</evidence>
<name>D1AV95_STRM9</name>
<dbReference type="STRING" id="519441.Smon_1200"/>
<keyword evidence="3" id="KW-1185">Reference proteome</keyword>
<evidence type="ECO:0000313" key="3">
    <source>
        <dbReference type="Proteomes" id="UP000002072"/>
    </source>
</evidence>
<dbReference type="GeneID" id="29673193"/>
<dbReference type="GO" id="GO:0003677">
    <property type="term" value="F:DNA binding"/>
    <property type="evidence" value="ECO:0007669"/>
    <property type="project" value="InterPro"/>
</dbReference>
<protein>
    <submittedName>
        <fullName evidence="2">Transcriptional regulator, XRE family</fullName>
    </submittedName>
</protein>
<dbReference type="SMART" id="SM00530">
    <property type="entry name" value="HTH_XRE"/>
    <property type="match status" value="1"/>
</dbReference>
<reference evidence="2 3" key="1">
    <citation type="journal article" date="2009" name="Stand. Genomic Sci.">
        <title>Complete genome sequence of Streptobacillus moniliformis type strain (9901T).</title>
        <authorList>
            <person name="Nolan M."/>
            <person name="Gronow S."/>
            <person name="Lapidus A."/>
            <person name="Ivanova N."/>
            <person name="Copeland A."/>
            <person name="Lucas S."/>
            <person name="Del Rio T.G."/>
            <person name="Chen F."/>
            <person name="Tice H."/>
            <person name="Pitluck S."/>
            <person name="Cheng J.F."/>
            <person name="Sims D."/>
            <person name="Meincke L."/>
            <person name="Bruce D."/>
            <person name="Goodwin L."/>
            <person name="Brettin T."/>
            <person name="Han C."/>
            <person name="Detter J.C."/>
            <person name="Ovchinikova G."/>
            <person name="Pati A."/>
            <person name="Mavromatis K."/>
            <person name="Mikhailova N."/>
            <person name="Chen A."/>
            <person name="Palaniappan K."/>
            <person name="Land M."/>
            <person name="Hauser L."/>
            <person name="Chang Y.J."/>
            <person name="Jeffries C.D."/>
            <person name="Rohde M."/>
            <person name="Sproer C."/>
            <person name="Goker M."/>
            <person name="Bristow J."/>
            <person name="Eisen J.A."/>
            <person name="Markowitz V."/>
            <person name="Hugenholtz P."/>
            <person name="Kyrpides N.C."/>
            <person name="Klenk H.P."/>
            <person name="Chain P."/>
        </authorList>
    </citation>
    <scope>NUCLEOTIDE SEQUENCE [LARGE SCALE GENOMIC DNA]</scope>
    <source>
        <strain evidence="3">ATCC 14647 / DSM 12112 / NCTC 10651 / 9901</strain>
    </source>
</reference>
<dbReference type="CDD" id="cd00093">
    <property type="entry name" value="HTH_XRE"/>
    <property type="match status" value="1"/>
</dbReference>
<organism evidence="2 3">
    <name type="scientific">Streptobacillus moniliformis (strain ATCC 14647 / DSM 12112 / NCTC 10651 / 9901)</name>
    <dbReference type="NCBI Taxonomy" id="519441"/>
    <lineage>
        <taxon>Bacteria</taxon>
        <taxon>Fusobacteriati</taxon>
        <taxon>Fusobacteriota</taxon>
        <taxon>Fusobacteriia</taxon>
        <taxon>Fusobacteriales</taxon>
        <taxon>Leptotrichiaceae</taxon>
        <taxon>Streptobacillus</taxon>
    </lineage>
</organism>
<dbReference type="PROSITE" id="PS50943">
    <property type="entry name" value="HTH_CROC1"/>
    <property type="match status" value="1"/>
</dbReference>
<dbReference type="EMBL" id="CP001779">
    <property type="protein sequence ID" value="ACZ01655.1"/>
    <property type="molecule type" value="Genomic_DNA"/>
</dbReference>
<dbReference type="InterPro" id="IPR001387">
    <property type="entry name" value="Cro/C1-type_HTH"/>
</dbReference>
<dbReference type="HOGENOM" id="CLU_2001061_0_0_0"/>
<dbReference type="RefSeq" id="WP_012859202.1">
    <property type="nucleotide sequence ID" value="NC_013515.1"/>
</dbReference>
<dbReference type="Proteomes" id="UP000002072">
    <property type="component" value="Chromosome"/>
</dbReference>
<sequence length="119" mass="13986">MKIGEKLKIVREELNFTIKDISRLTKIPIPTLYGYENGHIKNIPNDKLVILANLYGKDLSYFLDFKKDNIILNHEMKLLDSLLTINEEIIIQLTGDEKIANEINYYMIKRIKKNLINKH</sequence>
<evidence type="ECO:0000259" key="1">
    <source>
        <dbReference type="PROSITE" id="PS50943"/>
    </source>
</evidence>
<dbReference type="Pfam" id="PF12844">
    <property type="entry name" value="HTH_19"/>
    <property type="match status" value="1"/>
</dbReference>
<dbReference type="SUPFAM" id="SSF47413">
    <property type="entry name" value="lambda repressor-like DNA-binding domains"/>
    <property type="match status" value="1"/>
</dbReference>
<dbReference type="OrthoDB" id="5190137at2"/>
<dbReference type="KEGG" id="smf:Smon_1200"/>
<feature type="domain" description="HTH cro/C1-type" evidence="1">
    <location>
        <begin position="7"/>
        <end position="62"/>
    </location>
</feature>
<dbReference type="AlphaFoldDB" id="D1AV95"/>
<dbReference type="Gene3D" id="1.10.260.40">
    <property type="entry name" value="lambda repressor-like DNA-binding domains"/>
    <property type="match status" value="1"/>
</dbReference>
<dbReference type="InterPro" id="IPR010982">
    <property type="entry name" value="Lambda_DNA-bd_dom_sf"/>
</dbReference>
<dbReference type="eggNOG" id="COG1426">
    <property type="taxonomic scope" value="Bacteria"/>
</dbReference>
<proteinExistence type="predicted"/>
<accession>D1AV95</accession>
<gene>
    <name evidence="2" type="ordered locus">Smon_1200</name>
</gene>